<feature type="chain" id="PRO_5046479094" description="DUF306 domain-containing protein" evidence="1">
    <location>
        <begin position="31"/>
        <end position="276"/>
    </location>
</feature>
<comment type="caution">
    <text evidence="2">The sequence shown here is derived from an EMBL/GenBank/DDBJ whole genome shotgun (WGS) entry which is preliminary data.</text>
</comment>
<keyword evidence="3" id="KW-1185">Reference proteome</keyword>
<protein>
    <recommendedName>
        <fullName evidence="4">DUF306 domain-containing protein</fullName>
    </recommendedName>
</protein>
<dbReference type="EMBL" id="JBHTBQ010000031">
    <property type="protein sequence ID" value="MFC7420970.1"/>
    <property type="molecule type" value="Genomic_DNA"/>
</dbReference>
<evidence type="ECO:0008006" key="4">
    <source>
        <dbReference type="Google" id="ProtNLM"/>
    </source>
</evidence>
<evidence type="ECO:0000313" key="2">
    <source>
        <dbReference type="EMBL" id="MFC7420970.1"/>
    </source>
</evidence>
<dbReference type="Proteomes" id="UP001596473">
    <property type="component" value="Unassembled WGS sequence"/>
</dbReference>
<name>A0ABW2QZK7_9NEIS</name>
<proteinExistence type="predicted"/>
<keyword evidence="1" id="KW-0732">Signal</keyword>
<reference evidence="3" key="1">
    <citation type="journal article" date="2019" name="Int. J. Syst. Evol. Microbiol.">
        <title>The Global Catalogue of Microorganisms (GCM) 10K type strain sequencing project: providing services to taxonomists for standard genome sequencing and annotation.</title>
        <authorList>
            <consortium name="The Broad Institute Genomics Platform"/>
            <consortium name="The Broad Institute Genome Sequencing Center for Infectious Disease"/>
            <person name="Wu L."/>
            <person name="Ma J."/>
        </authorList>
    </citation>
    <scope>NUCLEOTIDE SEQUENCE [LARGE SCALE GENOMIC DNA]</scope>
    <source>
        <strain evidence="3">CCUG 62945</strain>
    </source>
</reference>
<gene>
    <name evidence="2" type="ORF">ACFQNF_13975</name>
</gene>
<feature type="signal peptide" evidence="1">
    <location>
        <begin position="1"/>
        <end position="30"/>
    </location>
</feature>
<organism evidence="2 3">
    <name type="scientific">Iodobacter arcticus</name>
    <dbReference type="NCBI Taxonomy" id="590593"/>
    <lineage>
        <taxon>Bacteria</taxon>
        <taxon>Pseudomonadati</taxon>
        <taxon>Pseudomonadota</taxon>
        <taxon>Betaproteobacteria</taxon>
        <taxon>Neisseriales</taxon>
        <taxon>Chitinibacteraceae</taxon>
        <taxon>Iodobacter</taxon>
    </lineage>
</organism>
<accession>A0ABW2QZK7</accession>
<dbReference type="RefSeq" id="WP_380188553.1">
    <property type="nucleotide sequence ID" value="NZ_JBHTBQ010000031.1"/>
</dbReference>
<sequence>MQKFKQHHATPRQLSLAVLASLALSLPAWADNTALPKAGQYNANNKLFERTLVISENGQFSLEVLGKSAETSSRSGSGEGKLKVVSDGWHFSEGNCQMNLSPAKDGLLMRVEGCAGKWGDVMFNGHYQYKSGNGSATSMPAASAKHFLNPDLAKALNCQSVEFNDAGVAKWLAQMANLPLNQVWGKELKVAAGYTFQGLPVQSAILFESETPFLAMLVDADKTTLTAAVKKSKPQKNGGVARLRKNGELSTEGFAGKGAEALYVSCATRKIVLPEG</sequence>
<evidence type="ECO:0000256" key="1">
    <source>
        <dbReference type="SAM" id="SignalP"/>
    </source>
</evidence>
<evidence type="ECO:0000313" key="3">
    <source>
        <dbReference type="Proteomes" id="UP001596473"/>
    </source>
</evidence>